<dbReference type="Proteomes" id="UP000235392">
    <property type="component" value="Unassembled WGS sequence"/>
</dbReference>
<dbReference type="EMBL" id="PGCI01000667">
    <property type="protein sequence ID" value="PLW22322.1"/>
    <property type="molecule type" value="Genomic_DNA"/>
</dbReference>
<organism evidence="1 2">
    <name type="scientific">Puccinia coronata f. sp. avenae</name>
    <dbReference type="NCBI Taxonomy" id="200324"/>
    <lineage>
        <taxon>Eukaryota</taxon>
        <taxon>Fungi</taxon>
        <taxon>Dikarya</taxon>
        <taxon>Basidiomycota</taxon>
        <taxon>Pucciniomycotina</taxon>
        <taxon>Pucciniomycetes</taxon>
        <taxon>Pucciniales</taxon>
        <taxon>Pucciniaceae</taxon>
        <taxon>Puccinia</taxon>
    </lineage>
</organism>
<reference evidence="1 2" key="1">
    <citation type="submission" date="2017-11" db="EMBL/GenBank/DDBJ databases">
        <title>De novo assembly and phasing of dikaryotic genomes from two isolates of Puccinia coronata f. sp. avenae, the causal agent of oat crown rust.</title>
        <authorList>
            <person name="Miller M.E."/>
            <person name="Zhang Y."/>
            <person name="Omidvar V."/>
            <person name="Sperschneider J."/>
            <person name="Schwessinger B."/>
            <person name="Raley C."/>
            <person name="Palmer J.M."/>
            <person name="Garnica D."/>
            <person name="Upadhyaya N."/>
            <person name="Rathjen J."/>
            <person name="Taylor J.M."/>
            <person name="Park R.F."/>
            <person name="Dodds P.N."/>
            <person name="Hirsch C.D."/>
            <person name="Kianian S.F."/>
            <person name="Figueroa M."/>
        </authorList>
    </citation>
    <scope>NUCLEOTIDE SEQUENCE [LARGE SCALE GENOMIC DNA]</scope>
    <source>
        <strain evidence="1">12SD80</strain>
    </source>
</reference>
<sequence length="85" mass="9105">MTTGYGLRSTPNPLDVQARSFVQLVDHKGLSSSPLNRSSEAGQLSTRLTADGSTDRAIIWTSLHSSETVFSAASFALVICCLYIV</sequence>
<evidence type="ECO:0000313" key="1">
    <source>
        <dbReference type="EMBL" id="PLW22322.1"/>
    </source>
</evidence>
<evidence type="ECO:0000313" key="2">
    <source>
        <dbReference type="Proteomes" id="UP000235392"/>
    </source>
</evidence>
<proteinExistence type="predicted"/>
<accession>A0A2N5TA11</accession>
<dbReference type="AlphaFoldDB" id="A0A2N5TA11"/>
<protein>
    <submittedName>
        <fullName evidence="1">Uncharacterized protein</fullName>
    </submittedName>
</protein>
<comment type="caution">
    <text evidence="1">The sequence shown here is derived from an EMBL/GenBank/DDBJ whole genome shotgun (WGS) entry which is preliminary data.</text>
</comment>
<gene>
    <name evidence="1" type="ORF">PCASD_11180</name>
</gene>
<name>A0A2N5TA11_9BASI</name>